<accession>A0A6J6RJM8</accession>
<evidence type="ECO:0000256" key="2">
    <source>
        <dbReference type="SAM" id="Phobius"/>
    </source>
</evidence>
<protein>
    <submittedName>
        <fullName evidence="3">Unannotated protein</fullName>
    </submittedName>
</protein>
<feature type="region of interest" description="Disordered" evidence="1">
    <location>
        <begin position="1"/>
        <end position="28"/>
    </location>
</feature>
<keyword evidence="2" id="KW-1133">Transmembrane helix</keyword>
<feature type="transmembrane region" description="Helical" evidence="2">
    <location>
        <begin position="93"/>
        <end position="112"/>
    </location>
</feature>
<name>A0A6J6RJM8_9ZZZZ</name>
<sequence>MTLPQPPPRRRHLIDPANPPQRPTSRETTRVQQWVVSVLVVTTILHLSAGLMISTLFIGDDQPAARIGLNIIAAVFGVLAVAAGFAIHRRSPLTPWVLLGTLPGVVGLVIALA</sequence>
<keyword evidence="2" id="KW-0472">Membrane</keyword>
<evidence type="ECO:0000256" key="1">
    <source>
        <dbReference type="SAM" id="MobiDB-lite"/>
    </source>
</evidence>
<organism evidence="3">
    <name type="scientific">freshwater metagenome</name>
    <dbReference type="NCBI Taxonomy" id="449393"/>
    <lineage>
        <taxon>unclassified sequences</taxon>
        <taxon>metagenomes</taxon>
        <taxon>ecological metagenomes</taxon>
    </lineage>
</organism>
<proteinExistence type="predicted"/>
<keyword evidence="2" id="KW-0812">Transmembrane</keyword>
<evidence type="ECO:0000313" key="3">
    <source>
        <dbReference type="EMBL" id="CAB4719584.1"/>
    </source>
</evidence>
<dbReference type="AlphaFoldDB" id="A0A6J6RJM8"/>
<dbReference type="EMBL" id="CAEZXR010000241">
    <property type="protein sequence ID" value="CAB4719584.1"/>
    <property type="molecule type" value="Genomic_DNA"/>
</dbReference>
<feature type="transmembrane region" description="Helical" evidence="2">
    <location>
        <begin position="34"/>
        <end position="58"/>
    </location>
</feature>
<reference evidence="3" key="1">
    <citation type="submission" date="2020-05" db="EMBL/GenBank/DDBJ databases">
        <authorList>
            <person name="Chiriac C."/>
            <person name="Salcher M."/>
            <person name="Ghai R."/>
            <person name="Kavagutti S V."/>
        </authorList>
    </citation>
    <scope>NUCLEOTIDE SEQUENCE</scope>
</reference>
<gene>
    <name evidence="3" type="ORF">UFOPK2579_01886</name>
</gene>
<feature type="transmembrane region" description="Helical" evidence="2">
    <location>
        <begin position="67"/>
        <end position="87"/>
    </location>
</feature>